<evidence type="ECO:0000256" key="6">
    <source>
        <dbReference type="ARBA" id="ARBA00023229"/>
    </source>
</evidence>
<evidence type="ECO:0000256" key="7">
    <source>
        <dbReference type="HAMAP-Rule" id="MF_00108"/>
    </source>
</evidence>
<dbReference type="Gene3D" id="3.90.550.10">
    <property type="entry name" value="Spore Coat Polysaccharide Biosynthesis Protein SpsA, Chain A"/>
    <property type="match status" value="1"/>
</dbReference>
<feature type="site" description="Positions MEP for the nucleophilic attack" evidence="7">
    <location>
        <position position="138"/>
    </location>
</feature>
<evidence type="ECO:0000256" key="3">
    <source>
        <dbReference type="ARBA" id="ARBA00009789"/>
    </source>
</evidence>
<accession>A0A6J4HGR0</accession>
<dbReference type="InterPro" id="IPR050088">
    <property type="entry name" value="IspD/TarI_cytidylyltransf_bact"/>
</dbReference>
<sequence>MWAIVVAAGSGNRFGGQKQFEQLEGRRVVDWSLAACRSVADGVVLVVPPDHDAPEEADIVVNGGATRSDSVRAGLDAVPADAAVVLVHDAARPFAAPALFQAVVEAVRNGADGAVPAVAVTDTIKRVADGRVVATLDRAELVAVQTPQAFAAEVLRRAHASGVEATDDAAVVEAAGGRVVVVPGDPANTKITRRADLGSSEQESAL</sequence>
<evidence type="ECO:0000256" key="4">
    <source>
        <dbReference type="ARBA" id="ARBA00022679"/>
    </source>
</evidence>
<feature type="site" description="Transition state stabilizer" evidence="7">
    <location>
        <position position="13"/>
    </location>
</feature>
<dbReference type="AlphaFoldDB" id="A0A6J4HGR0"/>
<organism evidence="8">
    <name type="scientific">uncultured Acidimicrobiales bacterium</name>
    <dbReference type="NCBI Taxonomy" id="310071"/>
    <lineage>
        <taxon>Bacteria</taxon>
        <taxon>Bacillati</taxon>
        <taxon>Actinomycetota</taxon>
        <taxon>Acidimicrobiia</taxon>
        <taxon>Acidimicrobiales</taxon>
        <taxon>environmental samples</taxon>
    </lineage>
</organism>
<evidence type="ECO:0000256" key="5">
    <source>
        <dbReference type="ARBA" id="ARBA00022695"/>
    </source>
</evidence>
<dbReference type="InterPro" id="IPR034683">
    <property type="entry name" value="IspD/TarI"/>
</dbReference>
<dbReference type="InterPro" id="IPR018294">
    <property type="entry name" value="ISPD_synthase_CS"/>
</dbReference>
<evidence type="ECO:0000256" key="1">
    <source>
        <dbReference type="ARBA" id="ARBA00001282"/>
    </source>
</evidence>
<dbReference type="SUPFAM" id="SSF53448">
    <property type="entry name" value="Nucleotide-diphospho-sugar transferases"/>
    <property type="match status" value="1"/>
</dbReference>
<dbReference type="InterPro" id="IPR029044">
    <property type="entry name" value="Nucleotide-diphossugar_trans"/>
</dbReference>
<protein>
    <recommendedName>
        <fullName evidence="7">2-C-methyl-D-erythritol 4-phosphate cytidylyltransferase</fullName>
        <ecNumber evidence="7">2.7.7.60</ecNumber>
    </recommendedName>
    <alternativeName>
        <fullName evidence="7">4-diphosphocytidyl-2C-methyl-D-erythritol synthase</fullName>
    </alternativeName>
    <alternativeName>
        <fullName evidence="7">MEP cytidylyltransferase</fullName>
        <shortName evidence="7">MCT</shortName>
    </alternativeName>
</protein>
<dbReference type="EMBL" id="CADCTB010000046">
    <property type="protein sequence ID" value="CAA9221740.1"/>
    <property type="molecule type" value="Genomic_DNA"/>
</dbReference>
<dbReference type="InterPro" id="IPR001228">
    <property type="entry name" value="IspD"/>
</dbReference>
<dbReference type="PROSITE" id="PS01295">
    <property type="entry name" value="ISPD"/>
    <property type="match status" value="1"/>
</dbReference>
<feature type="site" description="Transition state stabilizer" evidence="7">
    <location>
        <position position="18"/>
    </location>
</feature>
<dbReference type="GO" id="GO:0019288">
    <property type="term" value="P:isopentenyl diphosphate biosynthetic process, methylerythritol 4-phosphate pathway"/>
    <property type="evidence" value="ECO:0007669"/>
    <property type="project" value="UniProtKB-UniRule"/>
</dbReference>
<gene>
    <name evidence="7" type="primary">ispD</name>
    <name evidence="8" type="ORF">AVDCRST_MAG10-714</name>
</gene>
<comment type="catalytic activity">
    <reaction evidence="1 7">
        <text>2-C-methyl-D-erythritol 4-phosphate + CTP + H(+) = 4-CDP-2-C-methyl-D-erythritol + diphosphate</text>
        <dbReference type="Rhea" id="RHEA:13429"/>
        <dbReference type="ChEBI" id="CHEBI:15378"/>
        <dbReference type="ChEBI" id="CHEBI:33019"/>
        <dbReference type="ChEBI" id="CHEBI:37563"/>
        <dbReference type="ChEBI" id="CHEBI:57823"/>
        <dbReference type="ChEBI" id="CHEBI:58262"/>
        <dbReference type="EC" id="2.7.7.60"/>
    </reaction>
</comment>
<comment type="pathway">
    <text evidence="2 7">Isoprenoid biosynthesis; isopentenyl diphosphate biosynthesis via DXP pathway; isopentenyl diphosphate from 1-deoxy-D-xylulose 5-phosphate: step 2/6.</text>
</comment>
<dbReference type="NCBIfam" id="TIGR00453">
    <property type="entry name" value="ispD"/>
    <property type="match status" value="1"/>
</dbReference>
<dbReference type="PANTHER" id="PTHR32125">
    <property type="entry name" value="2-C-METHYL-D-ERYTHRITOL 4-PHOSPHATE CYTIDYLYLTRANSFERASE, CHLOROPLASTIC"/>
    <property type="match status" value="1"/>
</dbReference>
<dbReference type="PANTHER" id="PTHR32125:SF4">
    <property type="entry name" value="2-C-METHYL-D-ERYTHRITOL 4-PHOSPHATE CYTIDYLYLTRANSFERASE, CHLOROPLASTIC"/>
    <property type="match status" value="1"/>
</dbReference>
<dbReference type="CDD" id="cd02516">
    <property type="entry name" value="CDP-ME_synthetase"/>
    <property type="match status" value="1"/>
</dbReference>
<dbReference type="GO" id="GO:0016829">
    <property type="term" value="F:lyase activity"/>
    <property type="evidence" value="ECO:0007669"/>
    <property type="project" value="UniProtKB-KW"/>
</dbReference>
<feature type="site" description="Positions MEP for the nucleophilic attack" evidence="7">
    <location>
        <position position="190"/>
    </location>
</feature>
<name>A0A6J4HGR0_9ACTN</name>
<reference evidence="8" key="1">
    <citation type="submission" date="2020-02" db="EMBL/GenBank/DDBJ databases">
        <authorList>
            <person name="Meier V. D."/>
        </authorList>
    </citation>
    <scope>NUCLEOTIDE SEQUENCE</scope>
    <source>
        <strain evidence="8">AVDCRST_MAG10</strain>
    </source>
</reference>
<keyword evidence="4 7" id="KW-0808">Transferase</keyword>
<dbReference type="UniPathway" id="UPA00056">
    <property type="reaction ID" value="UER00093"/>
</dbReference>
<evidence type="ECO:0000256" key="2">
    <source>
        <dbReference type="ARBA" id="ARBA00004787"/>
    </source>
</evidence>
<keyword evidence="8" id="KW-0456">Lyase</keyword>
<dbReference type="HAMAP" id="MF_00108">
    <property type="entry name" value="IspD"/>
    <property type="match status" value="1"/>
</dbReference>
<evidence type="ECO:0000313" key="8">
    <source>
        <dbReference type="EMBL" id="CAA9221740.1"/>
    </source>
</evidence>
<proteinExistence type="inferred from homology"/>
<comment type="similarity">
    <text evidence="3 7">Belongs to the IspD/TarI cytidylyltransferase family. IspD subfamily.</text>
</comment>
<keyword evidence="6 7" id="KW-0414">Isoprene biosynthesis</keyword>
<comment type="function">
    <text evidence="7">Catalyzes the formation of 4-diphosphocytidyl-2-C-methyl-D-erythritol from CTP and 2-C-methyl-D-erythritol 4-phosphate (MEP).</text>
</comment>
<dbReference type="GO" id="GO:0050518">
    <property type="term" value="F:2-C-methyl-D-erythritol 4-phosphate cytidylyltransferase activity"/>
    <property type="evidence" value="ECO:0007669"/>
    <property type="project" value="UniProtKB-UniRule"/>
</dbReference>
<dbReference type="EC" id="2.7.7.60" evidence="7"/>
<keyword evidence="5 7" id="KW-0548">Nucleotidyltransferase</keyword>
<dbReference type="Pfam" id="PF01128">
    <property type="entry name" value="IspD"/>
    <property type="match status" value="1"/>
</dbReference>